<dbReference type="AlphaFoldDB" id="A0A9X2VVC0"/>
<dbReference type="Pfam" id="PF11575">
    <property type="entry name" value="FhuF_C"/>
    <property type="match status" value="1"/>
</dbReference>
<sequence length="222" mass="23619">MSEFARVLATLRQARGISPFFVLDVGRPDESWASGEALLDGSRALTDTLDTIAERYRTSERRVAASLFFLSYTARLLCPTVAAHVLDGAVPDIRPANLWWKYSPADGLRVRLAEPVTGPGVVEAMVPVVDAIRRESGVAAGLLWGNAVSSMAGGLRTMARSGAASTEDCLAVGAALFAEPPLLGAGEFIPFPGEVAFRRRSCCLYYRLDGGGTCGDCPLPAR</sequence>
<organism evidence="2 3">
    <name type="scientific">Umezawaea endophytica</name>
    <dbReference type="NCBI Taxonomy" id="1654476"/>
    <lineage>
        <taxon>Bacteria</taxon>
        <taxon>Bacillati</taxon>
        <taxon>Actinomycetota</taxon>
        <taxon>Actinomycetes</taxon>
        <taxon>Pseudonocardiales</taxon>
        <taxon>Pseudonocardiaceae</taxon>
        <taxon>Umezawaea</taxon>
    </lineage>
</organism>
<proteinExistence type="predicted"/>
<dbReference type="InterPro" id="IPR024726">
    <property type="entry name" value="FhuF_C"/>
</dbReference>
<reference evidence="2" key="1">
    <citation type="submission" date="2022-08" db="EMBL/GenBank/DDBJ databases">
        <authorList>
            <person name="Tistechok S."/>
            <person name="Samborskyy M."/>
            <person name="Roman I."/>
        </authorList>
    </citation>
    <scope>NUCLEOTIDE SEQUENCE</scope>
    <source>
        <strain evidence="2">DSM 103496</strain>
    </source>
</reference>
<dbReference type="Proteomes" id="UP001141259">
    <property type="component" value="Unassembled WGS sequence"/>
</dbReference>
<dbReference type="GO" id="GO:0051537">
    <property type="term" value="F:2 iron, 2 sulfur cluster binding"/>
    <property type="evidence" value="ECO:0007669"/>
    <property type="project" value="InterPro"/>
</dbReference>
<accession>A0A9X2VVC0</accession>
<comment type="caution">
    <text evidence="2">The sequence shown here is derived from an EMBL/GenBank/DDBJ whole genome shotgun (WGS) entry which is preliminary data.</text>
</comment>
<dbReference type="EMBL" id="JANYMP010000031">
    <property type="protein sequence ID" value="MCS7483365.1"/>
    <property type="molecule type" value="Genomic_DNA"/>
</dbReference>
<evidence type="ECO:0000259" key="1">
    <source>
        <dbReference type="Pfam" id="PF11575"/>
    </source>
</evidence>
<feature type="domain" description="Ferric siderophore reductase C-terminal" evidence="1">
    <location>
        <begin position="199"/>
        <end position="219"/>
    </location>
</feature>
<evidence type="ECO:0000313" key="2">
    <source>
        <dbReference type="EMBL" id="MCS7483365.1"/>
    </source>
</evidence>
<name>A0A9X2VVC0_9PSEU</name>
<gene>
    <name evidence="2" type="ORF">NZH93_41520</name>
</gene>
<keyword evidence="3" id="KW-1185">Reference proteome</keyword>
<dbReference type="RefSeq" id="WP_259628824.1">
    <property type="nucleotide sequence ID" value="NZ_JANYMP010000031.1"/>
</dbReference>
<evidence type="ECO:0000313" key="3">
    <source>
        <dbReference type="Proteomes" id="UP001141259"/>
    </source>
</evidence>
<protein>
    <submittedName>
        <fullName evidence="2">(2Fe-2S)-binding protein</fullName>
    </submittedName>
</protein>